<dbReference type="AlphaFoldDB" id="A0A0M5IR41"/>
<dbReference type="EMBL" id="CP010802">
    <property type="protein sequence ID" value="ALC15586.1"/>
    <property type="molecule type" value="Genomic_DNA"/>
</dbReference>
<keyword evidence="2" id="KW-1185">Reference proteome</keyword>
<dbReference type="GO" id="GO:0019867">
    <property type="term" value="C:outer membrane"/>
    <property type="evidence" value="ECO:0007669"/>
    <property type="project" value="InterPro"/>
</dbReference>
<dbReference type="Proteomes" id="UP000057158">
    <property type="component" value="Chromosome"/>
</dbReference>
<reference evidence="1 2" key="1">
    <citation type="submission" date="2015-07" db="EMBL/GenBank/DDBJ databases">
        <title>Isolation and Genomic Characterization of a Novel Halophilic Metal-Reducing Deltaproteobacterium from the Deep Subsurface.</title>
        <authorList>
            <person name="Badalamenti J.P."/>
            <person name="Summers Z.M."/>
            <person name="Gralnick J.A."/>
            <person name="Bond D.R."/>
        </authorList>
    </citation>
    <scope>NUCLEOTIDE SEQUENCE [LARGE SCALE GENOMIC DNA]</scope>
    <source>
        <strain evidence="1 2">WTL</strain>
    </source>
</reference>
<accession>A0A0M5IR41</accession>
<protein>
    <submittedName>
        <fullName evidence="1">Starvation-inducible outer membrane lipoprotein</fullName>
    </submittedName>
</protein>
<evidence type="ECO:0000313" key="1">
    <source>
        <dbReference type="EMBL" id="ALC15586.1"/>
    </source>
</evidence>
<sequence>MRLFFLIVAALTCVAGCARPISRPSLNLVDPSVSFAALRQNPERYRGSTLLLGGAIAAVRGLPGGGSDLEMVQFPTDRSGRITATNTSGGRFIVRDTVFRDPAIYRPGRLMTLVGTVEGAEQGQIGDIDYSYPVLTVHELHLWPEDERPGASPVRFGIGIGVGTAF</sequence>
<keyword evidence="1" id="KW-0449">Lipoprotein</keyword>
<organism evidence="1 2">
    <name type="scientific">Desulfuromonas soudanensis</name>
    <dbReference type="NCBI Taxonomy" id="1603606"/>
    <lineage>
        <taxon>Bacteria</taxon>
        <taxon>Pseudomonadati</taxon>
        <taxon>Thermodesulfobacteriota</taxon>
        <taxon>Desulfuromonadia</taxon>
        <taxon>Desulfuromonadales</taxon>
        <taxon>Desulfuromonadaceae</taxon>
        <taxon>Desulfuromonas</taxon>
    </lineage>
</organism>
<dbReference type="PIRSF" id="PIRSF004982">
    <property type="entry name" value="SlP"/>
    <property type="match status" value="1"/>
</dbReference>
<dbReference type="InterPro" id="IPR004658">
    <property type="entry name" value="OMP_Slp"/>
</dbReference>
<dbReference type="PATRIC" id="fig|1603606.3.peg.876"/>
<dbReference type="Pfam" id="PF03843">
    <property type="entry name" value="Slp"/>
    <property type="match status" value="1"/>
</dbReference>
<dbReference type="PANTHER" id="PTHR37530:SF1">
    <property type="entry name" value="OUTER MEMBRANE PROTEIN SLP"/>
    <property type="match status" value="1"/>
</dbReference>
<dbReference type="RefSeq" id="WP_053549780.1">
    <property type="nucleotide sequence ID" value="NZ_CP010802.1"/>
</dbReference>
<dbReference type="STRING" id="1603606.DSOUD_0799"/>
<name>A0A0M5IR41_9BACT</name>
<proteinExistence type="predicted"/>
<dbReference type="KEGG" id="des:DSOUD_0799"/>
<gene>
    <name evidence="1" type="ORF">DSOUD_0799</name>
</gene>
<dbReference type="PANTHER" id="PTHR37530">
    <property type="entry name" value="OUTER MEMBRANE PROTEIN SLP"/>
    <property type="match status" value="1"/>
</dbReference>
<evidence type="ECO:0000313" key="2">
    <source>
        <dbReference type="Proteomes" id="UP000057158"/>
    </source>
</evidence>